<dbReference type="PANTHER" id="PTHR10695">
    <property type="entry name" value="DEPHOSPHO-COA KINASE-RELATED"/>
    <property type="match status" value="1"/>
</dbReference>
<sequence>MLRIGLTGGIGSGKSTVARIFRLLGVPVYDADGATKRLYATHAGLQAALKEHFGADIYIGQELDRAKLAALVFGDPEKLALLNSLAHPPTIADAEAWMARQRAPYVIKEAALLFESGSAAGLDHIIGVSAPQHIRLQRAMQRDGATREAIQDRMRRQIDEGIKMRLCDFVVHNDEQQFLIPQVIALHQRILQLAAR</sequence>
<evidence type="ECO:0000313" key="7">
    <source>
        <dbReference type="EMBL" id="GAA4327734.1"/>
    </source>
</evidence>
<dbReference type="CDD" id="cd02022">
    <property type="entry name" value="DPCK"/>
    <property type="match status" value="1"/>
</dbReference>
<dbReference type="NCBIfam" id="TIGR00152">
    <property type="entry name" value="dephospho-CoA kinase"/>
    <property type="match status" value="1"/>
</dbReference>
<evidence type="ECO:0000256" key="2">
    <source>
        <dbReference type="ARBA" id="ARBA00022741"/>
    </source>
</evidence>
<dbReference type="Pfam" id="PF01121">
    <property type="entry name" value="CoaE"/>
    <property type="match status" value="1"/>
</dbReference>
<dbReference type="EMBL" id="BAABGY010000007">
    <property type="protein sequence ID" value="GAA4327734.1"/>
    <property type="molecule type" value="Genomic_DNA"/>
</dbReference>
<evidence type="ECO:0000256" key="1">
    <source>
        <dbReference type="ARBA" id="ARBA00009018"/>
    </source>
</evidence>
<keyword evidence="8" id="KW-1185">Reference proteome</keyword>
<dbReference type="Proteomes" id="UP001501725">
    <property type="component" value="Unassembled WGS sequence"/>
</dbReference>
<keyword evidence="3 5" id="KW-0067">ATP-binding</keyword>
<keyword evidence="5" id="KW-0963">Cytoplasm</keyword>
<evidence type="ECO:0000256" key="3">
    <source>
        <dbReference type="ARBA" id="ARBA00022840"/>
    </source>
</evidence>
<keyword evidence="2 5" id="KW-0547">Nucleotide-binding</keyword>
<comment type="catalytic activity">
    <reaction evidence="5">
        <text>3'-dephospho-CoA + ATP = ADP + CoA + H(+)</text>
        <dbReference type="Rhea" id="RHEA:18245"/>
        <dbReference type="ChEBI" id="CHEBI:15378"/>
        <dbReference type="ChEBI" id="CHEBI:30616"/>
        <dbReference type="ChEBI" id="CHEBI:57287"/>
        <dbReference type="ChEBI" id="CHEBI:57328"/>
        <dbReference type="ChEBI" id="CHEBI:456216"/>
        <dbReference type="EC" id="2.7.1.24"/>
    </reaction>
</comment>
<evidence type="ECO:0000313" key="8">
    <source>
        <dbReference type="Proteomes" id="UP001501725"/>
    </source>
</evidence>
<organism evidence="7 8">
    <name type="scientific">Flaviaesturariibacter amylovorans</name>
    <dbReference type="NCBI Taxonomy" id="1084520"/>
    <lineage>
        <taxon>Bacteria</taxon>
        <taxon>Pseudomonadati</taxon>
        <taxon>Bacteroidota</taxon>
        <taxon>Chitinophagia</taxon>
        <taxon>Chitinophagales</taxon>
        <taxon>Chitinophagaceae</taxon>
        <taxon>Flaviaestuariibacter</taxon>
    </lineage>
</organism>
<proteinExistence type="inferred from homology"/>
<dbReference type="InterPro" id="IPR027417">
    <property type="entry name" value="P-loop_NTPase"/>
</dbReference>
<keyword evidence="5 7" id="KW-0418">Kinase</keyword>
<dbReference type="PROSITE" id="PS51219">
    <property type="entry name" value="DPCK"/>
    <property type="match status" value="1"/>
</dbReference>
<evidence type="ECO:0000256" key="5">
    <source>
        <dbReference type="HAMAP-Rule" id="MF_00376"/>
    </source>
</evidence>
<keyword evidence="5" id="KW-0808">Transferase</keyword>
<name>A0ABP8GNS3_9BACT</name>
<comment type="function">
    <text evidence="5">Catalyzes the phosphorylation of the 3'-hydroxyl group of dephosphocoenzyme A to form coenzyme A.</text>
</comment>
<dbReference type="RefSeq" id="WP_345255098.1">
    <property type="nucleotide sequence ID" value="NZ_BAABGY010000007.1"/>
</dbReference>
<keyword evidence="4 5" id="KW-0173">Coenzyme A biosynthesis</keyword>
<dbReference type="Gene3D" id="3.40.50.300">
    <property type="entry name" value="P-loop containing nucleotide triphosphate hydrolases"/>
    <property type="match status" value="1"/>
</dbReference>
<dbReference type="InterPro" id="IPR001977">
    <property type="entry name" value="Depp_CoAkinase"/>
</dbReference>
<comment type="caution">
    <text evidence="7">The sequence shown here is derived from an EMBL/GenBank/DDBJ whole genome shotgun (WGS) entry which is preliminary data.</text>
</comment>
<feature type="binding site" evidence="5">
    <location>
        <begin position="11"/>
        <end position="16"/>
    </location>
    <ligand>
        <name>ATP</name>
        <dbReference type="ChEBI" id="CHEBI:30616"/>
    </ligand>
</feature>
<gene>
    <name evidence="5 7" type="primary">coaE</name>
    <name evidence="7" type="ORF">GCM10023184_17120</name>
</gene>
<reference evidence="8" key="1">
    <citation type="journal article" date="2019" name="Int. J. Syst. Evol. Microbiol.">
        <title>The Global Catalogue of Microorganisms (GCM) 10K type strain sequencing project: providing services to taxonomists for standard genome sequencing and annotation.</title>
        <authorList>
            <consortium name="The Broad Institute Genomics Platform"/>
            <consortium name="The Broad Institute Genome Sequencing Center for Infectious Disease"/>
            <person name="Wu L."/>
            <person name="Ma J."/>
        </authorList>
    </citation>
    <scope>NUCLEOTIDE SEQUENCE [LARGE SCALE GENOMIC DNA]</scope>
    <source>
        <strain evidence="8">JCM 17919</strain>
    </source>
</reference>
<dbReference type="EC" id="2.7.1.24" evidence="5 6"/>
<dbReference type="PANTHER" id="PTHR10695:SF46">
    <property type="entry name" value="BIFUNCTIONAL COENZYME A SYNTHASE-RELATED"/>
    <property type="match status" value="1"/>
</dbReference>
<comment type="subcellular location">
    <subcellularLocation>
        <location evidence="5">Cytoplasm</location>
    </subcellularLocation>
</comment>
<comment type="pathway">
    <text evidence="5">Cofactor biosynthesis; coenzyme A biosynthesis; CoA from (R)-pantothenate: step 5/5.</text>
</comment>
<dbReference type="HAMAP" id="MF_00376">
    <property type="entry name" value="Dephospho_CoA_kinase"/>
    <property type="match status" value="1"/>
</dbReference>
<dbReference type="GO" id="GO:0016301">
    <property type="term" value="F:kinase activity"/>
    <property type="evidence" value="ECO:0007669"/>
    <property type="project" value="UniProtKB-KW"/>
</dbReference>
<comment type="similarity">
    <text evidence="1 5">Belongs to the CoaE family.</text>
</comment>
<accession>A0ABP8GNS3</accession>
<evidence type="ECO:0000256" key="6">
    <source>
        <dbReference type="NCBIfam" id="TIGR00152"/>
    </source>
</evidence>
<evidence type="ECO:0000256" key="4">
    <source>
        <dbReference type="ARBA" id="ARBA00022993"/>
    </source>
</evidence>
<protein>
    <recommendedName>
        <fullName evidence="5 6">Dephospho-CoA kinase</fullName>
        <ecNumber evidence="5 6">2.7.1.24</ecNumber>
    </recommendedName>
    <alternativeName>
        <fullName evidence="5">Dephosphocoenzyme A kinase</fullName>
    </alternativeName>
</protein>
<dbReference type="SUPFAM" id="SSF52540">
    <property type="entry name" value="P-loop containing nucleoside triphosphate hydrolases"/>
    <property type="match status" value="1"/>
</dbReference>